<evidence type="ECO:0000259" key="1">
    <source>
        <dbReference type="Pfam" id="PF21688"/>
    </source>
</evidence>
<dbReference type="HOGENOM" id="CLU_028644_3_0_9"/>
<dbReference type="PANTHER" id="PTHR42842">
    <property type="entry name" value="FAD/NAD(P)-BINDING OXIDOREDUCTASE"/>
    <property type="match status" value="1"/>
</dbReference>
<protein>
    <recommendedName>
        <fullName evidence="1">FAD-dependent protein C-terminal domain-containing protein</fullName>
    </recommendedName>
</protein>
<comment type="caution">
    <text evidence="2">The sequence shown here is derived from an EMBL/GenBank/DDBJ whole genome shotgun (WGS) entry which is preliminary data.</text>
</comment>
<organism evidence="2 3">
    <name type="scientific">[Bacteroides] pectinophilus ATCC 43243</name>
    <dbReference type="NCBI Taxonomy" id="483218"/>
    <lineage>
        <taxon>Bacteria</taxon>
        <taxon>Bacillati</taxon>
        <taxon>Bacillota</taxon>
        <taxon>Clostridia</taxon>
        <taxon>Eubacteriales</taxon>
    </lineage>
</organism>
<gene>
    <name evidence="2" type="ORF">BACPEC_00396</name>
</gene>
<dbReference type="PANTHER" id="PTHR42842:SF3">
    <property type="entry name" value="FAD_NAD(P)-BINDING OXIDOREDUCTASE FAMILY PROTEIN"/>
    <property type="match status" value="1"/>
</dbReference>
<dbReference type="EMBL" id="ABVQ01000033">
    <property type="protein sequence ID" value="EEC58649.1"/>
    <property type="molecule type" value="Genomic_DNA"/>
</dbReference>
<dbReference type="InterPro" id="IPR036188">
    <property type="entry name" value="FAD/NAD-bd_sf"/>
</dbReference>
<evidence type="ECO:0000313" key="3">
    <source>
        <dbReference type="Proteomes" id="UP000003136"/>
    </source>
</evidence>
<feature type="domain" description="FAD-dependent protein C-terminal" evidence="1">
    <location>
        <begin position="298"/>
        <end position="494"/>
    </location>
</feature>
<keyword evidence="3" id="KW-1185">Reference proteome</keyword>
<dbReference type="Proteomes" id="UP000003136">
    <property type="component" value="Unassembled WGS sequence"/>
</dbReference>
<dbReference type="PIRSF" id="PIRSF038984">
    <property type="entry name" value="FAD_binding_protein"/>
    <property type="match status" value="1"/>
</dbReference>
<sequence>MIRINNIRLRPGHDERALYNAVAKQLHKDIHDIAAITIARRSIDARRHPDIFYIYSVNAELKKKKDEQAILARAAKRRGQTDITAADEAEYVFPLTQDDFTGAGYKRPVIAGFGPAGMFAGLMLARCGLKPIILERGQAVEERQKTVEEFWASGRLDTESNVQFGEGGAGTFSDGKLNTSVKDAGHRMKEVLKTFADMGADESVTYVNKPHIGTDVLCRVVRNIREEIIRLGGEVRFNTFFENFECADGYLSSVSTRNVRTGQCERIDTDHLIIALGHSSRDTFRMLYERNIVMIPKAFAVGVRIEHPQSLIDHNAYGDTGYRLPAADYKLTHQTDKGRGVYSFCMCPGGYVVNASSEDGMTAVNGMSYSGRDSSNANSAIIVTVTPDDYRFPGHELSPLDGVEFQRNLERAAYEAGGGLVPVQLLGDFISNVESTELGSVTPNIKGCYRLANVRKVLPAFVGDSIAESIPAFARSIHGYDMADAVVSGVESRTSSPLRIIRNNDTFESNIHGIYPCGEGAGYAGGITSAAMDGIKVAEKCALSIYSKIRI</sequence>
<evidence type="ECO:0000313" key="2">
    <source>
        <dbReference type="EMBL" id="EEC58649.1"/>
    </source>
</evidence>
<reference evidence="2 3" key="1">
    <citation type="submission" date="2008-11" db="EMBL/GenBank/DDBJ databases">
        <title>Draft genome sequence of Bacteroides pectinophilus (ATCC 43243).</title>
        <authorList>
            <person name="Sudarsanam P."/>
            <person name="Ley R."/>
            <person name="Guruge J."/>
            <person name="Turnbaugh P.J."/>
            <person name="Mahowald M."/>
            <person name="Liep D."/>
            <person name="Gordon J."/>
        </authorList>
    </citation>
    <scope>NUCLEOTIDE SEQUENCE [LARGE SCALE GENOMIC DNA]</scope>
    <source>
        <strain evidence="2 3">ATCC 43243</strain>
    </source>
</reference>
<dbReference type="Gene3D" id="3.50.50.60">
    <property type="entry name" value="FAD/NAD(P)-binding domain"/>
    <property type="match status" value="2"/>
</dbReference>
<dbReference type="InterPro" id="IPR028348">
    <property type="entry name" value="FAD-binding_protein"/>
</dbReference>
<dbReference type="InterPro" id="IPR049516">
    <property type="entry name" value="FAD-depend_C"/>
</dbReference>
<name>B7ANZ2_9FIRM</name>
<accession>B7ANZ2</accession>
<dbReference type="SUPFAM" id="SSF51905">
    <property type="entry name" value="FAD/NAD(P)-binding domain"/>
    <property type="match status" value="1"/>
</dbReference>
<dbReference type="Gene3D" id="3.30.70.2700">
    <property type="match status" value="1"/>
</dbReference>
<dbReference type="eggNOG" id="COG2509">
    <property type="taxonomic scope" value="Bacteria"/>
</dbReference>
<reference evidence="2 3" key="2">
    <citation type="submission" date="2008-11" db="EMBL/GenBank/DDBJ databases">
        <authorList>
            <person name="Fulton L."/>
            <person name="Clifton S."/>
            <person name="Fulton B."/>
            <person name="Xu J."/>
            <person name="Minx P."/>
            <person name="Pepin K.H."/>
            <person name="Johnson M."/>
            <person name="Bhonagiri V."/>
            <person name="Nash W.E."/>
            <person name="Mardis E.R."/>
            <person name="Wilson R.K."/>
        </authorList>
    </citation>
    <scope>NUCLEOTIDE SEQUENCE [LARGE SCALE GENOMIC DNA]</scope>
    <source>
        <strain evidence="2 3">ATCC 43243</strain>
    </source>
</reference>
<proteinExistence type="predicted"/>
<dbReference type="AlphaFoldDB" id="B7ANZ2"/>
<dbReference type="Pfam" id="PF21688">
    <property type="entry name" value="FAD-depend_C"/>
    <property type="match status" value="1"/>
</dbReference>
<dbReference type="STRING" id="483218.BACPEC_00396"/>